<gene>
    <name evidence="2" type="primary">yaiZ</name>
    <name evidence="2" type="ORF">EcWSU1_00896</name>
</gene>
<evidence type="ECO:0000313" key="3">
    <source>
        <dbReference type="Proteomes" id="UP000007838"/>
    </source>
</evidence>
<evidence type="ECO:0000256" key="1">
    <source>
        <dbReference type="SAM" id="Phobius"/>
    </source>
</evidence>
<sequence length="105" mass="12299">MFQNFRISHRPRHKSVRGYLFFLPEFVMKLTSKLRRDWHYYAFAIGLIFILNGVVGLLGFEAKGWQTYAVGLVSWVISFWLAGMIIRRRPEETTADETETAKTPD</sequence>
<dbReference type="InterPro" id="IPR020490">
    <property type="entry name" value="Uncharacterised_YaiZ"/>
</dbReference>
<dbReference type="EMBL" id="CP002886">
    <property type="protein sequence ID" value="AEW72336.1"/>
    <property type="molecule type" value="Genomic_DNA"/>
</dbReference>
<protein>
    <submittedName>
        <fullName evidence="2">YaiZ</fullName>
    </submittedName>
</protein>
<keyword evidence="1" id="KW-1133">Transmembrane helix</keyword>
<dbReference type="eggNOG" id="ENOG5032T5P">
    <property type="taxonomic scope" value="Bacteria"/>
</dbReference>
<dbReference type="Proteomes" id="UP000007838">
    <property type="component" value="Chromosome"/>
</dbReference>
<accession>G8LP76</accession>
<dbReference type="HOGENOM" id="CLU_2232349_0_0_6"/>
<reference evidence="2 3" key="1">
    <citation type="journal article" date="2011" name="Stand. Genomic Sci.">
        <title>Complete genome of the onion pathogen Enterobacter cloacae EcWSU1.</title>
        <authorList>
            <person name="Humann J.L."/>
            <person name="Wildung M."/>
            <person name="Cheng C.H."/>
            <person name="Lee T."/>
            <person name="Stewart J.E."/>
            <person name="Drew J.C."/>
            <person name="Triplett E.W."/>
            <person name="Main D."/>
            <person name="Schroeder B.K."/>
        </authorList>
    </citation>
    <scope>NUCLEOTIDE SEQUENCE [LARGE SCALE GENOMIC DNA]</scope>
    <source>
        <strain evidence="2 3">EcWSU1</strain>
    </source>
</reference>
<proteinExistence type="predicted"/>
<dbReference type="AlphaFoldDB" id="G8LP76"/>
<feature type="transmembrane region" description="Helical" evidence="1">
    <location>
        <begin position="38"/>
        <end position="59"/>
    </location>
</feature>
<dbReference type="Pfam" id="PF10953">
    <property type="entry name" value="DUF2754"/>
    <property type="match status" value="1"/>
</dbReference>
<dbReference type="KEGG" id="eec:EcWSU1_00896"/>
<feature type="transmembrane region" description="Helical" evidence="1">
    <location>
        <begin position="65"/>
        <end position="86"/>
    </location>
</feature>
<evidence type="ECO:0000313" key="2">
    <source>
        <dbReference type="EMBL" id="AEW72336.1"/>
    </source>
</evidence>
<keyword evidence="1" id="KW-0812">Transmembrane</keyword>
<organism evidence="2 3">
    <name type="scientific">Enterobacter ludwigii</name>
    <dbReference type="NCBI Taxonomy" id="299767"/>
    <lineage>
        <taxon>Bacteria</taxon>
        <taxon>Pseudomonadati</taxon>
        <taxon>Pseudomonadota</taxon>
        <taxon>Gammaproteobacteria</taxon>
        <taxon>Enterobacterales</taxon>
        <taxon>Enterobacteriaceae</taxon>
        <taxon>Enterobacter</taxon>
        <taxon>Enterobacter cloacae complex</taxon>
    </lineage>
</organism>
<name>G8LP76_9ENTR</name>
<keyword evidence="1" id="KW-0472">Membrane</keyword>